<dbReference type="NCBIfam" id="NF038354">
    <property type="entry name" value="trnsprt_adja_43"/>
    <property type="match status" value="1"/>
</dbReference>
<proteinExistence type="predicted"/>
<comment type="caution">
    <text evidence="2">The sequence shown here is derived from an EMBL/GenBank/DDBJ whole genome shotgun (WGS) entry which is preliminary data.</text>
</comment>
<keyword evidence="1" id="KW-0472">Membrane</keyword>
<dbReference type="EMBL" id="JACIFP010000001">
    <property type="protein sequence ID" value="MBB4135661.1"/>
    <property type="molecule type" value="Genomic_DNA"/>
</dbReference>
<protein>
    <submittedName>
        <fullName evidence="2">Uncharacterized protein</fullName>
    </submittedName>
</protein>
<dbReference type="RefSeq" id="WP_221246809.1">
    <property type="nucleotide sequence ID" value="NZ_BAABHL010000122.1"/>
</dbReference>
<evidence type="ECO:0000313" key="3">
    <source>
        <dbReference type="Proteomes" id="UP000551501"/>
    </source>
</evidence>
<dbReference type="InterPro" id="IPR049820">
    <property type="entry name" value="Trnsprt_adja_ssu-like"/>
</dbReference>
<dbReference type="AlphaFoldDB" id="A0A840EVT7"/>
<name>A0A840EVT7_9ACTN</name>
<evidence type="ECO:0000313" key="2">
    <source>
        <dbReference type="EMBL" id="MBB4135661.1"/>
    </source>
</evidence>
<keyword evidence="1" id="KW-1133">Transmembrane helix</keyword>
<keyword evidence="1" id="KW-0812">Transmembrane</keyword>
<reference evidence="2 3" key="1">
    <citation type="submission" date="2020-08" db="EMBL/GenBank/DDBJ databases">
        <title>Sequencing the genomes of 1000 actinobacteria strains.</title>
        <authorList>
            <person name="Klenk H.-P."/>
        </authorList>
    </citation>
    <scope>NUCLEOTIDE SEQUENCE [LARGE SCALE GENOMIC DNA]</scope>
    <source>
        <strain evidence="2 3">DSM 45298</strain>
    </source>
</reference>
<sequence length="43" mass="5149">MTTFWMTLYVLVWPAITLGMLSVIVRAFYKEWRQARKEGRSIV</sequence>
<organism evidence="2 3">
    <name type="scientific">Gordonia humi</name>
    <dbReference type="NCBI Taxonomy" id="686429"/>
    <lineage>
        <taxon>Bacteria</taxon>
        <taxon>Bacillati</taxon>
        <taxon>Actinomycetota</taxon>
        <taxon>Actinomycetes</taxon>
        <taxon>Mycobacteriales</taxon>
        <taxon>Gordoniaceae</taxon>
        <taxon>Gordonia</taxon>
    </lineage>
</organism>
<feature type="transmembrane region" description="Helical" evidence="1">
    <location>
        <begin position="6"/>
        <end position="29"/>
    </location>
</feature>
<keyword evidence="3" id="KW-1185">Reference proteome</keyword>
<gene>
    <name evidence="2" type="ORF">BKA16_002213</name>
</gene>
<accession>A0A840EVT7</accession>
<dbReference type="Proteomes" id="UP000551501">
    <property type="component" value="Unassembled WGS sequence"/>
</dbReference>
<evidence type="ECO:0000256" key="1">
    <source>
        <dbReference type="SAM" id="Phobius"/>
    </source>
</evidence>